<evidence type="ECO:0000259" key="1">
    <source>
        <dbReference type="PROSITE" id="PS50191"/>
    </source>
</evidence>
<dbReference type="Pfam" id="PF00650">
    <property type="entry name" value="CRAL_TRIO"/>
    <property type="match status" value="1"/>
</dbReference>
<dbReference type="CDD" id="cd00170">
    <property type="entry name" value="SEC14"/>
    <property type="match status" value="1"/>
</dbReference>
<dbReference type="PANTHER" id="PTHR23324">
    <property type="entry name" value="SEC14 RELATED PROTEIN"/>
    <property type="match status" value="1"/>
</dbReference>
<sequence>MNNLVNVWNGNWENRAFEFSVDKTTMDKITDEDRKVMDELRKRTINDVTPKLLEDDSLFYRFAKAREFNLAEAEVMLRNHIAWRKEFQIDTILTDYEPPEVLVKYGASSFVCFDKDGCAVRIQDWGHLDWKSLCNAATKTEVAKFWFYLAEQDKAAVIKRGRNLGTPIFSLVYDLEELTYAKAIYMKMLQYMLYGVKLLIDNYPECVKSIRIINAPFYFAWSFAIIKPALPFSVIKKTGVYGKDGWKEVLLETIDADDLPAYLGGNKTDPDGNPLCETFIQHGKSIPKSYHRQNGGKRLVLEPDAEKLTVMPFSKEEITFKIKEANSSIGWEFEVKKGDVDFSLRFREVNSENLESVELIPKQRTDTSFESEKGCFKCEKTGYYTIVFDNSYSWLQPKEVYYRARIRTPKNNEQF</sequence>
<feature type="domain" description="CRAL-TRIO" evidence="1">
    <location>
        <begin position="98"/>
        <end position="271"/>
    </location>
</feature>
<dbReference type="InterPro" id="IPR036598">
    <property type="entry name" value="GOLD_dom_sf"/>
</dbReference>
<dbReference type="InterPro" id="IPR051064">
    <property type="entry name" value="SEC14/CRAL-TRIO_domain"/>
</dbReference>
<dbReference type="InterPro" id="IPR001251">
    <property type="entry name" value="CRAL-TRIO_dom"/>
</dbReference>
<protein>
    <submittedName>
        <fullName evidence="3">Uncharacterized protein</fullName>
    </submittedName>
</protein>
<proteinExistence type="predicted"/>
<dbReference type="SUPFAM" id="SSF52087">
    <property type="entry name" value="CRAL/TRIO domain"/>
    <property type="match status" value="1"/>
</dbReference>
<dbReference type="SMART" id="SM01100">
    <property type="entry name" value="CRAL_TRIO_N"/>
    <property type="match status" value="1"/>
</dbReference>
<organism evidence="3 4">
    <name type="scientific">Larinioides sclopetarius</name>
    <dbReference type="NCBI Taxonomy" id="280406"/>
    <lineage>
        <taxon>Eukaryota</taxon>
        <taxon>Metazoa</taxon>
        <taxon>Ecdysozoa</taxon>
        <taxon>Arthropoda</taxon>
        <taxon>Chelicerata</taxon>
        <taxon>Arachnida</taxon>
        <taxon>Araneae</taxon>
        <taxon>Araneomorphae</taxon>
        <taxon>Entelegynae</taxon>
        <taxon>Araneoidea</taxon>
        <taxon>Araneidae</taxon>
        <taxon>Larinioides</taxon>
    </lineage>
</organism>
<dbReference type="InterPro" id="IPR036865">
    <property type="entry name" value="CRAL-TRIO_dom_sf"/>
</dbReference>
<accession>A0AAV2A5P2</accession>
<dbReference type="PROSITE" id="PS50191">
    <property type="entry name" value="CRAL_TRIO"/>
    <property type="match status" value="1"/>
</dbReference>
<evidence type="ECO:0000313" key="3">
    <source>
        <dbReference type="EMBL" id="CAL1279017.1"/>
    </source>
</evidence>
<name>A0AAV2A5P2_9ARAC</name>
<dbReference type="InterPro" id="IPR011074">
    <property type="entry name" value="CRAL/TRIO_N_dom"/>
</dbReference>
<reference evidence="3 4" key="1">
    <citation type="submission" date="2024-04" db="EMBL/GenBank/DDBJ databases">
        <authorList>
            <person name="Rising A."/>
            <person name="Reimegard J."/>
            <person name="Sonavane S."/>
            <person name="Akerstrom W."/>
            <person name="Nylinder S."/>
            <person name="Hedman E."/>
            <person name="Kallberg Y."/>
        </authorList>
    </citation>
    <scope>NUCLEOTIDE SEQUENCE [LARGE SCALE GENOMIC DNA]</scope>
</reference>
<evidence type="ECO:0000259" key="2">
    <source>
        <dbReference type="PROSITE" id="PS50866"/>
    </source>
</evidence>
<dbReference type="EMBL" id="CAXIEN010000118">
    <property type="protein sequence ID" value="CAL1279017.1"/>
    <property type="molecule type" value="Genomic_DNA"/>
</dbReference>
<dbReference type="Proteomes" id="UP001497382">
    <property type="component" value="Unassembled WGS sequence"/>
</dbReference>
<evidence type="ECO:0000313" key="4">
    <source>
        <dbReference type="Proteomes" id="UP001497382"/>
    </source>
</evidence>
<feature type="domain" description="GOLD" evidence="2">
    <location>
        <begin position="298"/>
        <end position="406"/>
    </location>
</feature>
<dbReference type="SUPFAM" id="SSF101576">
    <property type="entry name" value="Supernatant protein factor (SPF), C-terminal domain"/>
    <property type="match status" value="1"/>
</dbReference>
<dbReference type="InterPro" id="IPR009038">
    <property type="entry name" value="GOLD_dom"/>
</dbReference>
<dbReference type="GO" id="GO:0005737">
    <property type="term" value="C:cytoplasm"/>
    <property type="evidence" value="ECO:0007669"/>
    <property type="project" value="TreeGrafter"/>
</dbReference>
<dbReference type="InterPro" id="IPR036273">
    <property type="entry name" value="CRAL/TRIO_N_dom_sf"/>
</dbReference>
<dbReference type="SMART" id="SM00516">
    <property type="entry name" value="SEC14"/>
    <property type="match status" value="1"/>
</dbReference>
<dbReference type="PROSITE" id="PS50866">
    <property type="entry name" value="GOLD"/>
    <property type="match status" value="1"/>
</dbReference>
<dbReference type="Gene3D" id="2.60.120.680">
    <property type="entry name" value="GOLD domain"/>
    <property type="match status" value="1"/>
</dbReference>
<dbReference type="SUPFAM" id="SSF46938">
    <property type="entry name" value="CRAL/TRIO N-terminal domain"/>
    <property type="match status" value="1"/>
</dbReference>
<dbReference type="PRINTS" id="PR00180">
    <property type="entry name" value="CRETINALDHBP"/>
</dbReference>
<dbReference type="Gene3D" id="3.40.525.10">
    <property type="entry name" value="CRAL-TRIO lipid binding domain"/>
    <property type="match status" value="1"/>
</dbReference>
<dbReference type="PANTHER" id="PTHR23324:SF83">
    <property type="entry name" value="SEC14-LIKE PROTEIN 2"/>
    <property type="match status" value="1"/>
</dbReference>
<comment type="caution">
    <text evidence="3">The sequence shown here is derived from an EMBL/GenBank/DDBJ whole genome shotgun (WGS) entry which is preliminary data.</text>
</comment>
<dbReference type="AlphaFoldDB" id="A0AAV2A5P2"/>
<gene>
    <name evidence="3" type="ORF">LARSCL_LOCUS10100</name>
</gene>
<keyword evidence="4" id="KW-1185">Reference proteome</keyword>